<accession>A0AAD7XGF7</accession>
<dbReference type="EMBL" id="JAPEVG010000010">
    <property type="protein sequence ID" value="KAJ8496945.1"/>
    <property type="molecule type" value="Genomic_DNA"/>
</dbReference>
<feature type="region of interest" description="Disordered" evidence="1">
    <location>
        <begin position="230"/>
        <end position="307"/>
    </location>
</feature>
<dbReference type="GO" id="GO:0003824">
    <property type="term" value="F:catalytic activity"/>
    <property type="evidence" value="ECO:0007669"/>
    <property type="project" value="InterPro"/>
</dbReference>
<feature type="region of interest" description="Disordered" evidence="1">
    <location>
        <begin position="1"/>
        <end position="40"/>
    </location>
</feature>
<feature type="compositionally biased region" description="Low complexity" evidence="1">
    <location>
        <begin position="291"/>
        <end position="307"/>
    </location>
</feature>
<evidence type="ECO:0000259" key="2">
    <source>
        <dbReference type="PROSITE" id="PS50878"/>
    </source>
</evidence>
<dbReference type="Pfam" id="PF00078">
    <property type="entry name" value="RVT_1"/>
    <property type="match status" value="1"/>
</dbReference>
<feature type="domain" description="Reverse transcriptase" evidence="2">
    <location>
        <begin position="1075"/>
        <end position="1346"/>
    </location>
</feature>
<organism evidence="3 4">
    <name type="scientific">Trametes cubensis</name>
    <dbReference type="NCBI Taxonomy" id="1111947"/>
    <lineage>
        <taxon>Eukaryota</taxon>
        <taxon>Fungi</taxon>
        <taxon>Dikarya</taxon>
        <taxon>Basidiomycota</taxon>
        <taxon>Agaricomycotina</taxon>
        <taxon>Agaricomycetes</taxon>
        <taxon>Polyporales</taxon>
        <taxon>Polyporaceae</taxon>
        <taxon>Trametes</taxon>
    </lineage>
</organism>
<evidence type="ECO:0000313" key="4">
    <source>
        <dbReference type="Proteomes" id="UP001215151"/>
    </source>
</evidence>
<evidence type="ECO:0000256" key="1">
    <source>
        <dbReference type="SAM" id="MobiDB-lite"/>
    </source>
</evidence>
<evidence type="ECO:0000313" key="3">
    <source>
        <dbReference type="EMBL" id="KAJ8496945.1"/>
    </source>
</evidence>
<reference evidence="3" key="1">
    <citation type="submission" date="2022-11" db="EMBL/GenBank/DDBJ databases">
        <title>Genome Sequence of Cubamyces cubensis.</title>
        <authorList>
            <person name="Buettner E."/>
        </authorList>
    </citation>
    <scope>NUCLEOTIDE SEQUENCE</scope>
    <source>
        <strain evidence="3">MPL-01</strain>
    </source>
</reference>
<name>A0AAD7XGF7_9APHY</name>
<dbReference type="PANTHER" id="PTHR47027:SF30">
    <property type="entry name" value="THAP-TYPE DOMAIN-CONTAINING PROTEIN"/>
    <property type="match status" value="1"/>
</dbReference>
<dbReference type="Gene3D" id="3.60.10.10">
    <property type="entry name" value="Endonuclease/exonuclease/phosphatase"/>
    <property type="match status" value="1"/>
</dbReference>
<dbReference type="InterPro" id="IPR005135">
    <property type="entry name" value="Endo/exonuclease/phosphatase"/>
</dbReference>
<comment type="caution">
    <text evidence="3">The sequence shown here is derived from an EMBL/GenBank/DDBJ whole genome shotgun (WGS) entry which is preliminary data.</text>
</comment>
<dbReference type="PROSITE" id="PS50878">
    <property type="entry name" value="RT_POL"/>
    <property type="match status" value="1"/>
</dbReference>
<feature type="compositionally biased region" description="Low complexity" evidence="1">
    <location>
        <begin position="250"/>
        <end position="267"/>
    </location>
</feature>
<dbReference type="PANTHER" id="PTHR47027">
    <property type="entry name" value="REVERSE TRANSCRIPTASE DOMAIN-CONTAINING PROTEIN"/>
    <property type="match status" value="1"/>
</dbReference>
<dbReference type="SUPFAM" id="SSF56219">
    <property type="entry name" value="DNase I-like"/>
    <property type="match status" value="1"/>
</dbReference>
<protein>
    <recommendedName>
        <fullName evidence="2">Reverse transcriptase domain-containing protein</fullName>
    </recommendedName>
</protein>
<sequence length="1715" mass="190652">MALNTEDEPTAPIPPLNDEDVSMSQLPPTHAMGSQETEVDDACTTTASTFAQLTRRPTEPATPGALVTAAGVVDTSKGKQRAEANGQPSSSPSSIAEDLVSVNLTNDTGRTNIPAIKQDVRKLATHVDKELQSYAAQQSALQATVVQLTEIVSALRPTAPGAAFPGPIRALQDRVERMAQHFERLDDQRGAELDDLREQTNSLHDDTAVIIQGVGKLTALVNDLRSEISPRKANTPAQTGPMALPPTPSTPSRGRSPSPFGGPSTPRQHNNKGRQHGHTDGRPYKRPRPLAPLSDPSPSSSTTQQLTPISPVVRFGSIIWSSQPDSLRREVRASARGAWDALPGVFENVVSFTLDERDQTYVLLRFVSPFLAQAFVDAWVQHKHKTPATQKARAEMVVVDGSRARTLRVLSWNVHGSLALKMTDPAFVQVLRDYDVIMLQETHLRPEQEMQLHIPPQYSCLALSRPQTRDFMHGGAGLLTIYRTDLALVDVTPAYQHEFIAVRIGDTVLLSVYLPPVSSPWLENYAQPVEESLRELVHHFVHVQGLRLITMGDFNARVGTLTSGESRSSPDSTVTARGRHIILTGTMYGLQLLNGTKYQQEASRDRYTSYQPGGSSVIDLVLASAALLSPGPPKLEVLPKLSWSDHAPLQLEWTVPALAMPAPPAHCQRTHRPEELPARPDLGTPNSRLEALLSAALRACERPTAETAVAHFYGENLLSDGTPLQVYLAVAKPNPASFVRMAMYWRPGHKLNGVYTVPDLTSFARAFLLITGQAILAAEPTRLLRIWASNDYLHRILCHWAPALAAKGWDCAHADVLRPLTDLLRSRPAATRFFSLSPGDDDIANGRAREALRMARGEDTSAPVRTLLPLSLPSHWPTHVPPHILAISRSPLPKVSTTIPPITRYAEPEIRGDGASSARPDLDELQGVAGTGQEVVPLADRRREHLDQLVHAPTPASFWSAYRRLTGVKPRRPLVTASQLKSVFVERMNPPPLLPPSFDPLQHSLNRLYSQTLPHRTRDTTVGQHFSRPFSEEEIEAVKVHLRKHNLHSAQGLDRVGYEDVLAIPTERLQELFNACIEEGEAPQSWLTAIVAAVKKPKKDGSDPESYRTIGLESCLLKTLTVLIDRRLRAWAEETGRLPDTQSGFRAKHRTYNNAFILRAAIEKARHLRRTLYVVYLDLANAFPSVDQDTLWTKLARWGAGGPIFDWLRMLYCHLRYVVRFEGETMDLFQALMGILIGDPASPMLWLLFISDFELDPHPDDVFLAGRRVSHLEQADDMALLCFSAPGMQRKLEQFERYCSVTFVHINVPKSAASIHGPLPDELPTLTLCNAPLHFVPTATYVGMTFTSTERDIFRAHHERKALKARTAAGAVMSLESYTGHLPPQLALTLYRAQVDPHLTAGSEVALAARPEAIADLEDVQHTYLRRALGISKRAQITPLYTETGIWPLAYRRLQLAVRYLIYVLRDKPPLVEAAFSELWELTATHHASSWWGDLHLAALALPVPVRLPVHERPTTESLQACLAEITGSLAAHLRNRVRESRRLPVLQHRIANDCPPHAAPSLKSMCTFREYLKLDRRRQRVAITMLLFSEHPLAIERLRRAPAPRPIPREWRLCRFCKTAGTVEDETHALLLCPEPRLQHRRDSFFNLVFTERPALIRLQDRLSPSAFLDALLTTKDTLPALADYTADVFELYETTPMIVVSSHEELQRTTTGV</sequence>
<feature type="compositionally biased region" description="Polar residues" evidence="1">
    <location>
        <begin position="22"/>
        <end position="36"/>
    </location>
</feature>
<dbReference type="Pfam" id="PF03372">
    <property type="entry name" value="Exo_endo_phos"/>
    <property type="match status" value="1"/>
</dbReference>
<gene>
    <name evidence="3" type="ORF">ONZ51_g801</name>
</gene>
<keyword evidence="4" id="KW-1185">Reference proteome</keyword>
<feature type="region of interest" description="Disordered" evidence="1">
    <location>
        <begin position="664"/>
        <end position="684"/>
    </location>
</feature>
<dbReference type="Proteomes" id="UP001215151">
    <property type="component" value="Unassembled WGS sequence"/>
</dbReference>
<proteinExistence type="predicted"/>
<dbReference type="InterPro" id="IPR036691">
    <property type="entry name" value="Endo/exonu/phosph_ase_sf"/>
</dbReference>
<dbReference type="InterPro" id="IPR000477">
    <property type="entry name" value="RT_dom"/>
</dbReference>
<dbReference type="CDD" id="cd01650">
    <property type="entry name" value="RT_nLTR_like"/>
    <property type="match status" value="1"/>
</dbReference>